<dbReference type="eggNOG" id="ENOG502T6MH">
    <property type="taxonomic scope" value="Eukaryota"/>
</dbReference>
<evidence type="ECO:0000313" key="3">
    <source>
        <dbReference type="Proteomes" id="UP000266841"/>
    </source>
</evidence>
<name>K0RTC7_THAOC</name>
<comment type="caution">
    <text evidence="2">The sequence shown here is derived from an EMBL/GenBank/DDBJ whole genome shotgun (WGS) entry which is preliminary data.</text>
</comment>
<feature type="region of interest" description="Disordered" evidence="1">
    <location>
        <begin position="258"/>
        <end position="323"/>
    </location>
</feature>
<keyword evidence="3" id="KW-1185">Reference proteome</keyword>
<dbReference type="AlphaFoldDB" id="K0RTC7"/>
<feature type="non-terminal residue" evidence="2">
    <location>
        <position position="1111"/>
    </location>
</feature>
<protein>
    <submittedName>
        <fullName evidence="2">Uncharacterized protein</fullName>
    </submittedName>
</protein>
<evidence type="ECO:0000256" key="1">
    <source>
        <dbReference type="SAM" id="MobiDB-lite"/>
    </source>
</evidence>
<feature type="region of interest" description="Disordered" evidence="1">
    <location>
        <begin position="1"/>
        <end position="30"/>
    </location>
</feature>
<evidence type="ECO:0000313" key="2">
    <source>
        <dbReference type="EMBL" id="EJK56230.1"/>
    </source>
</evidence>
<dbReference type="EMBL" id="AGNL01032060">
    <property type="protein sequence ID" value="EJK56230.1"/>
    <property type="molecule type" value="Genomic_DNA"/>
</dbReference>
<organism evidence="2 3">
    <name type="scientific">Thalassiosira oceanica</name>
    <name type="common">Marine diatom</name>
    <dbReference type="NCBI Taxonomy" id="159749"/>
    <lineage>
        <taxon>Eukaryota</taxon>
        <taxon>Sar</taxon>
        <taxon>Stramenopiles</taxon>
        <taxon>Ochrophyta</taxon>
        <taxon>Bacillariophyta</taxon>
        <taxon>Coscinodiscophyceae</taxon>
        <taxon>Thalassiosirophycidae</taxon>
        <taxon>Thalassiosirales</taxon>
        <taxon>Thalassiosiraceae</taxon>
        <taxon>Thalassiosira</taxon>
    </lineage>
</organism>
<feature type="region of interest" description="Disordered" evidence="1">
    <location>
        <begin position="436"/>
        <end position="478"/>
    </location>
</feature>
<dbReference type="OrthoDB" id="49038at2759"/>
<feature type="compositionally biased region" description="Pro residues" evidence="1">
    <location>
        <begin position="837"/>
        <end position="855"/>
    </location>
</feature>
<gene>
    <name evidence="2" type="ORF">THAOC_23926</name>
</gene>
<proteinExistence type="predicted"/>
<accession>K0RTC7</accession>
<sequence>MAPNTSPAINSLASTKSPTAPDGTTTPQTQTLPSFWLDYIGSNEGQLGDDFDTADFMDELHSETIATNVQTVELLVNHVLAVHTTGGIDFLHSFKIHGDITAGGFVTAVKGLDPGAKLVEVPFKSLFRGKKIMAPLAAPEDIITDFLNKREVNFPEAGGTKGETNVPSVALLSYPMLMSLTNSGKEVRDFTLKDVLGAVAEDSAQLLKDALGTGAEGMRSVEDLINVARNQNETVPHGTTLQVLSCWMKPHLSKQLNPSAVSKGLSPDQLSDQSVTERTERFESLKRQHYSDLSGRDRGASPDGGASPDVKPPPKMTQDGTFNPGEEVAVLVNDEFYGTATIIGAVEDGMLGTEYKVKDAYGVETTRSTHELKKMKAATKRAAPNPPATSPPTKRSALLTKLKGDKRNNRVAINEQMNTVYGVAKAAADAEFNAANHHEANQQRAANSRWTRQREAGRPQGRFRALSRGGEDPPRVAVQGNNDARVRQATGQDPLECVLEMLVANQERTDQTFRLQVAATEEANRIAANRLLFQSSGAKPLSDAALTRYANFAASDMSIAAAGVTTLANKIHGYPAKRAREELDSAMQGLGFVSANFHPTAVDALRLANFTAPIDGPAPFGPFTLCGSNESILADLMTSQFITLSSEDENALSEPRRAQFERAQALLKKTKIVVAPSLHELGETLRLLAACAKAHLGSLSRISKWASAWHDFVTKEPSKSALQRIQIQYDTFSDLPMLLQLSMDRQIANYGRYCHQGPPDGAALETDQLFERFLNGSAVVNIPSFVKNSLTDRAAFRAERDRIEREHQIAQREYQPPAFQFQPPPRPPPRRWDNPPQHFPPPPPTGASPYQPAPPTATSVHPTLACSEEMYRQVIGPCLVSGRVRPPLFNGIPECLGRMFTGICRRNPCHSLMRNPQAHDDPEPGSERFTALEECRREMLTEYNRRRQPGQPDFRHNGERPTAESIDTFELGDNDGFFRTVQQVYHASVPIPTASTVKFEYTAEAASHNSALLESVDFDLAKLIESNPGTTISYGSELRPWDQLFPLLRHHDDWNSFEEDLMNGIDYPFKEEIDEAERKRMLEANIARGNHKSALNPEDRHHVTKLMRSDV</sequence>
<reference evidence="2 3" key="1">
    <citation type="journal article" date="2012" name="Genome Biol.">
        <title>Genome and low-iron response of an oceanic diatom adapted to chronic iron limitation.</title>
        <authorList>
            <person name="Lommer M."/>
            <person name="Specht M."/>
            <person name="Roy A.S."/>
            <person name="Kraemer L."/>
            <person name="Andreson R."/>
            <person name="Gutowska M.A."/>
            <person name="Wolf J."/>
            <person name="Bergner S.V."/>
            <person name="Schilhabel M.B."/>
            <person name="Klostermeier U.C."/>
            <person name="Beiko R.G."/>
            <person name="Rosenstiel P."/>
            <person name="Hippler M."/>
            <person name="Laroche J."/>
        </authorList>
    </citation>
    <scope>NUCLEOTIDE SEQUENCE [LARGE SCALE GENOMIC DNA]</scope>
    <source>
        <strain evidence="2 3">CCMP1005</strain>
    </source>
</reference>
<feature type="region of interest" description="Disordered" evidence="1">
    <location>
        <begin position="810"/>
        <end position="860"/>
    </location>
</feature>
<feature type="compositionally biased region" description="Basic and acidic residues" evidence="1">
    <location>
        <begin position="275"/>
        <end position="300"/>
    </location>
</feature>
<dbReference type="Proteomes" id="UP000266841">
    <property type="component" value="Unassembled WGS sequence"/>
</dbReference>